<evidence type="ECO:0000313" key="1">
    <source>
        <dbReference type="EMBL" id="EAL65743.1"/>
    </source>
</evidence>
<dbReference type="Proteomes" id="UP000002195">
    <property type="component" value="Unassembled WGS sequence"/>
</dbReference>
<dbReference type="RefSeq" id="XP_639062.1">
    <property type="nucleotide sequence ID" value="XM_633970.1"/>
</dbReference>
<dbReference type="PaxDb" id="44689-DDB0230143"/>
<keyword evidence="2" id="KW-1185">Reference proteome</keyword>
<dbReference type="dictyBase" id="DDB_G0283517"/>
<accession>Q54R29</accession>
<evidence type="ECO:0000313" key="2">
    <source>
        <dbReference type="Proteomes" id="UP000002195"/>
    </source>
</evidence>
<dbReference type="GeneID" id="8624087"/>
<sequence>MLFKSLQSITSVNSIQKNQISSISVGSSQSNNNASLLDAAALVVIPGLLTAAAVAHI</sequence>
<reference evidence="1 2" key="1">
    <citation type="journal article" date="2005" name="Nature">
        <title>The genome of the social amoeba Dictyostelium discoideum.</title>
        <authorList>
            <consortium name="The Dictyostelium discoideum Sequencing Consortium"/>
            <person name="Eichinger L."/>
            <person name="Pachebat J.A."/>
            <person name="Glockner G."/>
            <person name="Rajandream M.A."/>
            <person name="Sucgang R."/>
            <person name="Berriman M."/>
            <person name="Song J."/>
            <person name="Olsen R."/>
            <person name="Szafranski K."/>
            <person name="Xu Q."/>
            <person name="Tunggal B."/>
            <person name="Kummerfeld S."/>
            <person name="Madera M."/>
            <person name="Konfortov B.A."/>
            <person name="Rivero F."/>
            <person name="Bankier A.T."/>
            <person name="Lehmann R."/>
            <person name="Hamlin N."/>
            <person name="Davies R."/>
            <person name="Gaudet P."/>
            <person name="Fey P."/>
            <person name="Pilcher K."/>
            <person name="Chen G."/>
            <person name="Saunders D."/>
            <person name="Sodergren E."/>
            <person name="Davis P."/>
            <person name="Kerhornou A."/>
            <person name="Nie X."/>
            <person name="Hall N."/>
            <person name="Anjard C."/>
            <person name="Hemphill L."/>
            <person name="Bason N."/>
            <person name="Farbrother P."/>
            <person name="Desany B."/>
            <person name="Just E."/>
            <person name="Morio T."/>
            <person name="Rost R."/>
            <person name="Churcher C."/>
            <person name="Cooper J."/>
            <person name="Haydock S."/>
            <person name="van Driessche N."/>
            <person name="Cronin A."/>
            <person name="Goodhead I."/>
            <person name="Muzny D."/>
            <person name="Mourier T."/>
            <person name="Pain A."/>
            <person name="Lu M."/>
            <person name="Harper D."/>
            <person name="Lindsay R."/>
            <person name="Hauser H."/>
            <person name="James K."/>
            <person name="Quiles M."/>
            <person name="Madan Babu M."/>
            <person name="Saito T."/>
            <person name="Buchrieser C."/>
            <person name="Wardroper A."/>
            <person name="Felder M."/>
            <person name="Thangavelu M."/>
            <person name="Johnson D."/>
            <person name="Knights A."/>
            <person name="Loulseged H."/>
            <person name="Mungall K."/>
            <person name="Oliver K."/>
            <person name="Price C."/>
            <person name="Quail M.A."/>
            <person name="Urushihara H."/>
            <person name="Hernandez J."/>
            <person name="Rabbinowitsch E."/>
            <person name="Steffen D."/>
            <person name="Sanders M."/>
            <person name="Ma J."/>
            <person name="Kohara Y."/>
            <person name="Sharp S."/>
            <person name="Simmonds M."/>
            <person name="Spiegler S."/>
            <person name="Tivey A."/>
            <person name="Sugano S."/>
            <person name="White B."/>
            <person name="Walker D."/>
            <person name="Woodward J."/>
            <person name="Winckler T."/>
            <person name="Tanaka Y."/>
            <person name="Shaulsky G."/>
            <person name="Schleicher M."/>
            <person name="Weinstock G."/>
            <person name="Rosenthal A."/>
            <person name="Cox E.C."/>
            <person name="Chisholm R.L."/>
            <person name="Gibbs R."/>
            <person name="Loomis W.F."/>
            <person name="Platzer M."/>
            <person name="Kay R.R."/>
            <person name="Williams J."/>
            <person name="Dear P.H."/>
            <person name="Noegel A.A."/>
            <person name="Barrell B."/>
            <person name="Kuspa A."/>
        </authorList>
    </citation>
    <scope>NUCLEOTIDE SEQUENCE [LARGE SCALE GENOMIC DNA]</scope>
    <source>
        <strain evidence="1 2">AX4</strain>
    </source>
</reference>
<dbReference type="HOGENOM" id="CLU_210588_0_0_1"/>
<protein>
    <submittedName>
        <fullName evidence="1">Uncharacterized protein</fullName>
    </submittedName>
</protein>
<proteinExistence type="predicted"/>
<dbReference type="FunCoup" id="Q54R29">
    <property type="interactions" value="640"/>
</dbReference>
<name>Q54R29_DICDI</name>
<organism evidence="1 2">
    <name type="scientific">Dictyostelium discoideum</name>
    <name type="common">Social amoeba</name>
    <dbReference type="NCBI Taxonomy" id="44689"/>
    <lineage>
        <taxon>Eukaryota</taxon>
        <taxon>Amoebozoa</taxon>
        <taxon>Evosea</taxon>
        <taxon>Eumycetozoa</taxon>
        <taxon>Dictyostelia</taxon>
        <taxon>Dictyosteliales</taxon>
        <taxon>Dictyosteliaceae</taxon>
        <taxon>Dictyostelium</taxon>
    </lineage>
</organism>
<dbReference type="EMBL" id="AAFI02000055">
    <property type="protein sequence ID" value="EAL65743.1"/>
    <property type="molecule type" value="Genomic_DNA"/>
</dbReference>
<dbReference type="KEGG" id="ddi:DDB_G0283517"/>
<dbReference type="InParanoid" id="Q54R29"/>
<comment type="caution">
    <text evidence="1">The sequence shown here is derived from an EMBL/GenBank/DDBJ whole genome shotgun (WGS) entry which is preliminary data.</text>
</comment>
<gene>
    <name evidence="1" type="ORF">DDB_G0283517</name>
</gene>
<dbReference type="AlphaFoldDB" id="Q54R29"/>